<dbReference type="Proteomes" id="UP000054047">
    <property type="component" value="Unassembled WGS sequence"/>
</dbReference>
<feature type="domain" description="Kazal-like" evidence="1">
    <location>
        <begin position="1"/>
        <end position="38"/>
    </location>
</feature>
<dbReference type="SUPFAM" id="SSF100895">
    <property type="entry name" value="Kazal-type serine protease inhibitors"/>
    <property type="match status" value="1"/>
</dbReference>
<protein>
    <submittedName>
        <fullName evidence="2">Kazal-type serine protease inhibitor domain protein</fullName>
    </submittedName>
</protein>
<dbReference type="PROSITE" id="PS51465">
    <property type="entry name" value="KAZAL_2"/>
    <property type="match status" value="1"/>
</dbReference>
<keyword evidence="3" id="KW-1185">Reference proteome</keyword>
<sequence length="152" mass="16952">MSVCGSDGTTYEDMCQLLQFACKHQLDIVAVSLGICPQGTTLHVFNLLWPCLRPCLTDSAEPRERNNRQRENSIEVDACLTANCTASTEHEHSLDLAMDGKRAYKIKMSSDSLHMNVTLTVIPRSSNGVILFEKGDKTTFALRCEMRRVVAE</sequence>
<name>A0A0C2GZY6_9BILA</name>
<dbReference type="Gene3D" id="3.30.60.30">
    <property type="match status" value="1"/>
</dbReference>
<dbReference type="AlphaFoldDB" id="A0A0C2GZY6"/>
<dbReference type="InterPro" id="IPR002350">
    <property type="entry name" value="Kazal_dom"/>
</dbReference>
<gene>
    <name evidence="2" type="ORF">ANCDUO_07033</name>
</gene>
<dbReference type="EMBL" id="KN729139">
    <property type="protein sequence ID" value="KIH62681.1"/>
    <property type="molecule type" value="Genomic_DNA"/>
</dbReference>
<dbReference type="Pfam" id="PF07648">
    <property type="entry name" value="Kazal_2"/>
    <property type="match status" value="1"/>
</dbReference>
<evidence type="ECO:0000313" key="3">
    <source>
        <dbReference type="Proteomes" id="UP000054047"/>
    </source>
</evidence>
<dbReference type="InterPro" id="IPR036058">
    <property type="entry name" value="Kazal_dom_sf"/>
</dbReference>
<reference evidence="2 3" key="1">
    <citation type="submission" date="2013-12" db="EMBL/GenBank/DDBJ databases">
        <title>Draft genome of the parsitic nematode Ancylostoma duodenale.</title>
        <authorList>
            <person name="Mitreva M."/>
        </authorList>
    </citation>
    <scope>NUCLEOTIDE SEQUENCE [LARGE SCALE GENOMIC DNA]</scope>
    <source>
        <strain evidence="2 3">Zhejiang</strain>
    </source>
</reference>
<proteinExistence type="predicted"/>
<evidence type="ECO:0000313" key="2">
    <source>
        <dbReference type="EMBL" id="KIH62681.1"/>
    </source>
</evidence>
<accession>A0A0C2GZY6</accession>
<dbReference type="OrthoDB" id="88853at2759"/>
<dbReference type="CDD" id="cd00104">
    <property type="entry name" value="KAZAL_FS"/>
    <property type="match status" value="1"/>
</dbReference>
<organism evidence="2 3">
    <name type="scientific">Ancylostoma duodenale</name>
    <dbReference type="NCBI Taxonomy" id="51022"/>
    <lineage>
        <taxon>Eukaryota</taxon>
        <taxon>Metazoa</taxon>
        <taxon>Ecdysozoa</taxon>
        <taxon>Nematoda</taxon>
        <taxon>Chromadorea</taxon>
        <taxon>Rhabditida</taxon>
        <taxon>Rhabditina</taxon>
        <taxon>Rhabditomorpha</taxon>
        <taxon>Strongyloidea</taxon>
        <taxon>Ancylostomatidae</taxon>
        <taxon>Ancylostomatinae</taxon>
        <taxon>Ancylostoma</taxon>
    </lineage>
</organism>
<evidence type="ECO:0000259" key="1">
    <source>
        <dbReference type="PROSITE" id="PS51465"/>
    </source>
</evidence>